<dbReference type="PIRSF" id="PIRSF000774">
    <property type="entry name" value="RpoN"/>
    <property type="match status" value="1"/>
</dbReference>
<evidence type="ECO:0000256" key="8">
    <source>
        <dbReference type="ARBA" id="ARBA00023163"/>
    </source>
</evidence>
<dbReference type="PROSITE" id="PS00718">
    <property type="entry name" value="SIGMA54_2"/>
    <property type="match status" value="1"/>
</dbReference>
<comment type="similarity">
    <text evidence="1">Belongs to the sigma-54 factor family.</text>
</comment>
<dbReference type="PANTHER" id="PTHR32248:SF4">
    <property type="entry name" value="RNA POLYMERASE SIGMA-54 FACTOR"/>
    <property type="match status" value="1"/>
</dbReference>
<feature type="domain" description="RNA polymerase sigma factor 54 core-binding" evidence="11">
    <location>
        <begin position="162"/>
        <end position="355"/>
    </location>
</feature>
<dbReference type="EMBL" id="CP072648">
    <property type="protein sequence ID" value="QUW02431.1"/>
    <property type="molecule type" value="Genomic_DNA"/>
</dbReference>
<evidence type="ECO:0000313" key="13">
    <source>
        <dbReference type="Proteomes" id="UP000676506"/>
    </source>
</evidence>
<feature type="domain" description="RNA polymerase sigma factor 54 DNA-binding" evidence="10">
    <location>
        <begin position="370"/>
        <end position="527"/>
    </location>
</feature>
<keyword evidence="8" id="KW-0804">Transcription</keyword>
<dbReference type="PRINTS" id="PR00045">
    <property type="entry name" value="SIGMA54FCT"/>
</dbReference>
<dbReference type="Gene3D" id="1.10.10.1330">
    <property type="entry name" value="RNA polymerase sigma-54 factor, core-binding domain"/>
    <property type="match status" value="1"/>
</dbReference>
<dbReference type="Pfam" id="PF00309">
    <property type="entry name" value="Sigma54_AID"/>
    <property type="match status" value="1"/>
</dbReference>
<keyword evidence="5" id="KW-0805">Transcription regulation</keyword>
<evidence type="ECO:0000256" key="4">
    <source>
        <dbReference type="ARBA" id="ARBA00022695"/>
    </source>
</evidence>
<feature type="region of interest" description="Disordered" evidence="9">
    <location>
        <begin position="101"/>
        <end position="132"/>
    </location>
</feature>
<dbReference type="Gene3D" id="1.10.10.60">
    <property type="entry name" value="Homeodomain-like"/>
    <property type="match status" value="1"/>
</dbReference>
<dbReference type="InterPro" id="IPR038709">
    <property type="entry name" value="RpoN_core-bd_sf"/>
</dbReference>
<keyword evidence="13" id="KW-1185">Reference proteome</keyword>
<dbReference type="RefSeq" id="WP_211428321.1">
    <property type="nucleotide sequence ID" value="NZ_CP072648.1"/>
</dbReference>
<dbReference type="PROSITE" id="PS50044">
    <property type="entry name" value="SIGMA54_3"/>
    <property type="match status" value="1"/>
</dbReference>
<keyword evidence="4" id="KW-0548">Nucleotidyltransferase</keyword>
<dbReference type="PROSITE" id="PS00717">
    <property type="entry name" value="SIGMA54_1"/>
    <property type="match status" value="1"/>
</dbReference>
<feature type="region of interest" description="Disordered" evidence="9">
    <location>
        <begin position="52"/>
        <end position="78"/>
    </location>
</feature>
<dbReference type="InterPro" id="IPR007634">
    <property type="entry name" value="RNA_pol_sigma_54_DNA-bd"/>
</dbReference>
<evidence type="ECO:0000256" key="1">
    <source>
        <dbReference type="ARBA" id="ARBA00008798"/>
    </source>
</evidence>
<proteinExistence type="inferred from homology"/>
<evidence type="ECO:0000256" key="6">
    <source>
        <dbReference type="ARBA" id="ARBA00023082"/>
    </source>
</evidence>
<evidence type="ECO:0000313" key="12">
    <source>
        <dbReference type="EMBL" id="QUW02431.1"/>
    </source>
</evidence>
<evidence type="ECO:0000256" key="5">
    <source>
        <dbReference type="ARBA" id="ARBA00023015"/>
    </source>
</evidence>
<organism evidence="12 13">
    <name type="scientific">Chloracidobacterium validum</name>
    <dbReference type="NCBI Taxonomy" id="2821543"/>
    <lineage>
        <taxon>Bacteria</taxon>
        <taxon>Pseudomonadati</taxon>
        <taxon>Acidobacteriota</taxon>
        <taxon>Terriglobia</taxon>
        <taxon>Terriglobales</taxon>
        <taxon>Acidobacteriaceae</taxon>
        <taxon>Chloracidobacterium</taxon>
    </lineage>
</organism>
<dbReference type="NCBIfam" id="TIGR02395">
    <property type="entry name" value="rpoN_sigma"/>
    <property type="match status" value="1"/>
</dbReference>
<gene>
    <name evidence="12" type="primary">rpoN</name>
    <name evidence="12" type="ORF">J8C06_08715</name>
</gene>
<keyword evidence="7" id="KW-0238">DNA-binding</keyword>
<dbReference type="InterPro" id="IPR007046">
    <property type="entry name" value="RNA_pol_sigma_54_core-bd"/>
</dbReference>
<dbReference type="PANTHER" id="PTHR32248">
    <property type="entry name" value="RNA POLYMERASE SIGMA-54 FACTOR"/>
    <property type="match status" value="1"/>
</dbReference>
<reference evidence="12 13" key="1">
    <citation type="submission" date="2021-03" db="EMBL/GenBank/DDBJ databases">
        <title>Genomic and phenotypic characterization of Chloracidobacterium isolates provides evidence for multiple species.</title>
        <authorList>
            <person name="Saini M.K."/>
            <person name="Costas A.M.G."/>
            <person name="Tank M."/>
            <person name="Bryant D.A."/>
        </authorList>
    </citation>
    <scope>NUCLEOTIDE SEQUENCE [LARGE SCALE GENOMIC DNA]</scope>
    <source>
        <strain evidence="12 13">BV2-C</strain>
    </source>
</reference>
<keyword evidence="3" id="KW-0808">Transferase</keyword>
<dbReference type="Proteomes" id="UP000676506">
    <property type="component" value="Chromosome 1"/>
</dbReference>
<evidence type="ECO:0000256" key="7">
    <source>
        <dbReference type="ARBA" id="ARBA00023125"/>
    </source>
</evidence>
<sequence>MMNLRPQLAPRTEQRLGLVLTPQMRQRIEMLSMTLTDLVELTTQEMAENPILEEADPHEPAEGLTLTDDGLPEADGLADGELTTLGLTNGAVDGQPTMLATEGEALPDGPSEPDADSELTGNEPTESPDPFAEIDFGATFEHYLDPGYRALGEYEEREEYALENRLKQHLTLHEHLQSQINLLQVPAEVRAAAEAIAASLDERGFLVDTNEEIAAIGGWPLDVVETARQIVQRLDPVGCASRDVRECFVTQLEQRGAGDRLAVRLVSEHLDRLTPFRRTELAKLLGVSPDAIAEEIALIRQLEPFPGRRFTRIGEGLLNGAQLIQPEIVIEKLGNEYIIRFNDDGLPQLRINAKYYRILENPNASREEREYVRDRLRAAIDLMRNIDYRRRTIYRICEAIIARQRDFLDHGPTHIKPMLLKDIAEQVGIHLSTVSRVVNGKYVQTPLGIFELRRFFTEGLTNDDGESVSTDIIKLKIKKLIADEDPREPLTDDEVARILARDGQRISRRTVAKYRDQMHIPGSRERRAMTN</sequence>
<dbReference type="Pfam" id="PF04963">
    <property type="entry name" value="Sigma54_CBD"/>
    <property type="match status" value="1"/>
</dbReference>
<keyword evidence="2" id="KW-0240">DNA-directed RNA polymerase</keyword>
<evidence type="ECO:0000259" key="10">
    <source>
        <dbReference type="Pfam" id="PF04552"/>
    </source>
</evidence>
<name>A0ABX8B712_9BACT</name>
<keyword evidence="6" id="KW-0731">Sigma factor</keyword>
<accession>A0ABX8B712</accession>
<dbReference type="Pfam" id="PF04552">
    <property type="entry name" value="Sigma54_DBD"/>
    <property type="match status" value="1"/>
</dbReference>
<evidence type="ECO:0000256" key="9">
    <source>
        <dbReference type="SAM" id="MobiDB-lite"/>
    </source>
</evidence>
<evidence type="ECO:0000256" key="3">
    <source>
        <dbReference type="ARBA" id="ARBA00022679"/>
    </source>
</evidence>
<evidence type="ECO:0000259" key="11">
    <source>
        <dbReference type="Pfam" id="PF04963"/>
    </source>
</evidence>
<dbReference type="InterPro" id="IPR000394">
    <property type="entry name" value="RNA_pol_sigma_54"/>
</dbReference>
<evidence type="ECO:0000256" key="2">
    <source>
        <dbReference type="ARBA" id="ARBA00022478"/>
    </source>
</evidence>
<protein>
    <submittedName>
        <fullName evidence="12">RNA polymerase factor sigma-54</fullName>
    </submittedName>
</protein>